<protein>
    <recommendedName>
        <fullName evidence="4">VAN3-binding protein-like auxin canalisation domain-containing protein</fullName>
    </recommendedName>
</protein>
<sequence>MQLQLIHTITANLLAKSVVLAHAIVAQSAGAGATIDSKANAGEKQHERGRLWFVVINNLFRS</sequence>
<keyword evidence="3" id="KW-1185">Reference proteome</keyword>
<evidence type="ECO:0000313" key="2">
    <source>
        <dbReference type="EMBL" id="KAG5405936.1"/>
    </source>
</evidence>
<evidence type="ECO:0000313" key="3">
    <source>
        <dbReference type="Proteomes" id="UP000823674"/>
    </source>
</evidence>
<gene>
    <name evidence="2" type="primary">A03g505130.1_BraROA</name>
    <name evidence="2" type="ORF">IGI04_012055</name>
</gene>
<organism evidence="2 3">
    <name type="scientific">Brassica rapa subsp. trilocularis</name>
    <dbReference type="NCBI Taxonomy" id="1813537"/>
    <lineage>
        <taxon>Eukaryota</taxon>
        <taxon>Viridiplantae</taxon>
        <taxon>Streptophyta</taxon>
        <taxon>Embryophyta</taxon>
        <taxon>Tracheophyta</taxon>
        <taxon>Spermatophyta</taxon>
        <taxon>Magnoliopsida</taxon>
        <taxon>eudicotyledons</taxon>
        <taxon>Gunneridae</taxon>
        <taxon>Pentapetalae</taxon>
        <taxon>rosids</taxon>
        <taxon>malvids</taxon>
        <taxon>Brassicales</taxon>
        <taxon>Brassicaceae</taxon>
        <taxon>Brassiceae</taxon>
        <taxon>Brassica</taxon>
    </lineage>
</organism>
<accession>A0ABQ7N6Y8</accession>
<dbReference type="EMBL" id="JADBGQ010000003">
    <property type="protein sequence ID" value="KAG5405936.1"/>
    <property type="molecule type" value="Genomic_DNA"/>
</dbReference>
<evidence type="ECO:0008006" key="4">
    <source>
        <dbReference type="Google" id="ProtNLM"/>
    </source>
</evidence>
<feature type="signal peptide" evidence="1">
    <location>
        <begin position="1"/>
        <end position="21"/>
    </location>
</feature>
<feature type="chain" id="PRO_5045356033" description="VAN3-binding protein-like auxin canalisation domain-containing protein" evidence="1">
    <location>
        <begin position="22"/>
        <end position="62"/>
    </location>
</feature>
<evidence type="ECO:0000256" key="1">
    <source>
        <dbReference type="SAM" id="SignalP"/>
    </source>
</evidence>
<reference evidence="2 3" key="1">
    <citation type="submission" date="2021-03" db="EMBL/GenBank/DDBJ databases">
        <authorList>
            <person name="King G.J."/>
            <person name="Bancroft I."/>
            <person name="Baten A."/>
            <person name="Bloomfield J."/>
            <person name="Borpatragohain P."/>
            <person name="He Z."/>
            <person name="Irish N."/>
            <person name="Irwin J."/>
            <person name="Liu K."/>
            <person name="Mauleon R.P."/>
            <person name="Moore J."/>
            <person name="Morris R."/>
            <person name="Ostergaard L."/>
            <person name="Wang B."/>
            <person name="Wells R."/>
        </authorList>
    </citation>
    <scope>NUCLEOTIDE SEQUENCE [LARGE SCALE GENOMIC DNA]</scope>
    <source>
        <strain evidence="2">R-o-18</strain>
        <tissue evidence="2">Leaf</tissue>
    </source>
</reference>
<dbReference type="Proteomes" id="UP000823674">
    <property type="component" value="Chromosome A03"/>
</dbReference>
<comment type="caution">
    <text evidence="2">The sequence shown here is derived from an EMBL/GenBank/DDBJ whole genome shotgun (WGS) entry which is preliminary data.</text>
</comment>
<keyword evidence="1" id="KW-0732">Signal</keyword>
<name>A0ABQ7N6Y8_BRACM</name>
<proteinExistence type="predicted"/>